<dbReference type="GO" id="GO:0030145">
    <property type="term" value="F:manganese ion binding"/>
    <property type="evidence" value="ECO:0007669"/>
    <property type="project" value="UniProtKB-UniRule"/>
</dbReference>
<dbReference type="PANTHER" id="PTHR21110:SF0">
    <property type="entry name" value="PHOSPHOPENTOMUTASE"/>
    <property type="match status" value="1"/>
</dbReference>
<dbReference type="EC" id="5.4.2.7" evidence="4 5"/>
<keyword evidence="3 4" id="KW-0464">Manganese</keyword>
<evidence type="ECO:0000313" key="7">
    <source>
        <dbReference type="EMBL" id="VEU59429.1"/>
    </source>
</evidence>
<feature type="domain" description="Metalloenzyme" evidence="6">
    <location>
        <begin position="7"/>
        <end position="387"/>
    </location>
</feature>
<dbReference type="InterPro" id="IPR024052">
    <property type="entry name" value="Phosphopentomutase_DeoB_cap_sf"/>
</dbReference>
<dbReference type="GO" id="GO:0009117">
    <property type="term" value="P:nucleotide metabolic process"/>
    <property type="evidence" value="ECO:0007669"/>
    <property type="project" value="UniProtKB-UniRule"/>
</dbReference>
<comment type="catalytic activity">
    <reaction evidence="4">
        <text>2-deoxy-alpha-D-ribose 1-phosphate = 2-deoxy-D-ribose 5-phosphate</text>
        <dbReference type="Rhea" id="RHEA:27658"/>
        <dbReference type="ChEBI" id="CHEBI:57259"/>
        <dbReference type="ChEBI" id="CHEBI:62877"/>
        <dbReference type="EC" id="5.4.2.7"/>
    </reaction>
</comment>
<feature type="binding site" evidence="4">
    <location>
        <position position="346"/>
    </location>
    <ligand>
        <name>Mn(2+)</name>
        <dbReference type="ChEBI" id="CHEBI:29035"/>
        <label>2</label>
    </ligand>
</feature>
<evidence type="ECO:0000259" key="6">
    <source>
        <dbReference type="Pfam" id="PF01676"/>
    </source>
</evidence>
<organism evidence="7 8">
    <name type="scientific">Mesomycoplasma neurolyticum</name>
    <dbReference type="NCBI Taxonomy" id="2120"/>
    <lineage>
        <taxon>Bacteria</taxon>
        <taxon>Bacillati</taxon>
        <taxon>Mycoplasmatota</taxon>
        <taxon>Mycoplasmoidales</taxon>
        <taxon>Metamycoplasmataceae</taxon>
        <taxon>Mesomycoplasma</taxon>
    </lineage>
</organism>
<dbReference type="GO" id="GO:0008973">
    <property type="term" value="F:phosphopentomutase activity"/>
    <property type="evidence" value="ECO:0007669"/>
    <property type="project" value="UniProtKB-UniRule"/>
</dbReference>
<dbReference type="GO" id="GO:0006015">
    <property type="term" value="P:5-phosphoribose 1-diphosphate biosynthetic process"/>
    <property type="evidence" value="ECO:0007669"/>
    <property type="project" value="UniProtKB-UniPathway"/>
</dbReference>
<evidence type="ECO:0000256" key="5">
    <source>
        <dbReference type="NCBIfam" id="TIGR01696"/>
    </source>
</evidence>
<dbReference type="SUPFAM" id="SSF143856">
    <property type="entry name" value="DeoB insert domain-like"/>
    <property type="match status" value="1"/>
</dbReference>
<comment type="pathway">
    <text evidence="4">Carbohydrate degradation; 2-deoxy-D-ribose 1-phosphate degradation; D-glyceraldehyde 3-phosphate and acetaldehyde from 2-deoxy-alpha-D-ribose 1-phosphate: step 1/2.</text>
</comment>
<dbReference type="OrthoDB" id="9769930at2"/>
<evidence type="ECO:0000256" key="4">
    <source>
        <dbReference type="HAMAP-Rule" id="MF_00740"/>
    </source>
</evidence>
<accession>A0A449A5C3</accession>
<dbReference type="Gene3D" id="3.30.70.1250">
    <property type="entry name" value="Phosphopentomutase"/>
    <property type="match status" value="1"/>
</dbReference>
<keyword evidence="8" id="KW-1185">Reference proteome</keyword>
<dbReference type="NCBIfam" id="NF003766">
    <property type="entry name" value="PRK05362.1"/>
    <property type="match status" value="1"/>
</dbReference>
<keyword evidence="2 4" id="KW-0479">Metal-binding</keyword>
<dbReference type="Gene3D" id="3.40.720.10">
    <property type="entry name" value="Alkaline Phosphatase, subunit A"/>
    <property type="match status" value="1"/>
</dbReference>
<feature type="binding site" evidence="4">
    <location>
        <position position="335"/>
    </location>
    <ligand>
        <name>Mn(2+)</name>
        <dbReference type="ChEBI" id="CHEBI:29035"/>
        <label>1</label>
    </ligand>
</feature>
<dbReference type="PANTHER" id="PTHR21110">
    <property type="entry name" value="PHOSPHOPENTOMUTASE"/>
    <property type="match status" value="1"/>
</dbReference>
<dbReference type="SUPFAM" id="SSF53649">
    <property type="entry name" value="Alkaline phosphatase-like"/>
    <property type="match status" value="1"/>
</dbReference>
<evidence type="ECO:0000256" key="1">
    <source>
        <dbReference type="ARBA" id="ARBA00010373"/>
    </source>
</evidence>
<evidence type="ECO:0000313" key="8">
    <source>
        <dbReference type="Proteomes" id="UP000289440"/>
    </source>
</evidence>
<protein>
    <recommendedName>
        <fullName evidence="4 5">Phosphopentomutase</fullName>
        <ecNumber evidence="4 5">5.4.2.7</ecNumber>
    </recommendedName>
    <alternativeName>
        <fullName evidence="4">Phosphodeoxyribomutase</fullName>
    </alternativeName>
</protein>
<evidence type="ECO:0000256" key="2">
    <source>
        <dbReference type="ARBA" id="ARBA00022723"/>
    </source>
</evidence>
<dbReference type="UniPathway" id="UPA00087">
    <property type="reaction ID" value="UER00173"/>
</dbReference>
<dbReference type="GO" id="GO:0006018">
    <property type="term" value="P:2-deoxyribose 1-phosphate catabolic process"/>
    <property type="evidence" value="ECO:0007669"/>
    <property type="project" value="UniProtKB-UniRule"/>
</dbReference>
<comment type="catalytic activity">
    <reaction evidence="4">
        <text>alpha-D-ribose 1-phosphate = D-ribose 5-phosphate</text>
        <dbReference type="Rhea" id="RHEA:18793"/>
        <dbReference type="ChEBI" id="CHEBI:57720"/>
        <dbReference type="ChEBI" id="CHEBI:78346"/>
        <dbReference type="EC" id="5.4.2.7"/>
    </reaction>
</comment>
<dbReference type="InterPro" id="IPR017850">
    <property type="entry name" value="Alkaline_phosphatase_core_sf"/>
</dbReference>
<dbReference type="GO" id="GO:0000287">
    <property type="term" value="F:magnesium ion binding"/>
    <property type="evidence" value="ECO:0007669"/>
    <property type="project" value="UniProtKB-UniRule"/>
</dbReference>
<gene>
    <name evidence="4 7" type="primary">deoB</name>
    <name evidence="7" type="ORF">NCTC10166_00401</name>
</gene>
<comment type="cofactor">
    <cofactor evidence="4">
        <name>Mn(2+)</name>
        <dbReference type="ChEBI" id="CHEBI:29035"/>
    </cofactor>
    <text evidence="4">Binds 2 manganese ions.</text>
</comment>
<dbReference type="HAMAP" id="MF_00740">
    <property type="entry name" value="Phosphopentomut"/>
    <property type="match status" value="1"/>
</dbReference>
<proteinExistence type="inferred from homology"/>
<dbReference type="InterPro" id="IPR006124">
    <property type="entry name" value="Metalloenzyme"/>
</dbReference>
<dbReference type="Proteomes" id="UP000289440">
    <property type="component" value="Chromosome"/>
</dbReference>
<keyword evidence="4 7" id="KW-0413">Isomerase</keyword>
<feature type="binding site" evidence="4">
    <location>
        <position position="334"/>
    </location>
    <ligand>
        <name>Mn(2+)</name>
        <dbReference type="ChEBI" id="CHEBI:29035"/>
        <label>1</label>
    </ligand>
</feature>
<comment type="subcellular location">
    <subcellularLocation>
        <location evidence="4">Cytoplasm</location>
    </subcellularLocation>
</comment>
<keyword evidence="4" id="KW-0963">Cytoplasm</keyword>
<evidence type="ECO:0000256" key="3">
    <source>
        <dbReference type="ARBA" id="ARBA00023211"/>
    </source>
</evidence>
<dbReference type="KEGG" id="mnu:NCTC10166_00401"/>
<sequence>MKKFRFKRIFMIVTDSLGIGDDGRQHEFNDQGADTLWHVSEKSDILNIPTWKKLGIGEITKVFKHNNRNKNHLAYMARIIEKSNAKDTLAGHWEMMGIETKIPSPNFVENGFPAELIEKLEKAFDNRKIIGNRAESGTVILAELGQREIDNNEIIVYTSPDSTLQICGHEKYMTLDNLYRYAKEARRICSENPAWNVARIIARPYVGENGNFTRTFNRHDYANKPPKATILNKLQEKGIKTIAIGKINDIFVNQGIDVVFPPASDDENMDVAINIANQKTENEFIFVNLVEFDSHYGHRRNLLGYAENINRFDVKLTKLINAMDEDDLLIMTSDHGNDPSFPGSDHTREALPLTVFSKSFKGKNKNLGTLSGLGTTGNIIARNFGLELIDTGEDIFDKLI</sequence>
<dbReference type="CDD" id="cd16009">
    <property type="entry name" value="PPM"/>
    <property type="match status" value="1"/>
</dbReference>
<dbReference type="Pfam" id="PF01676">
    <property type="entry name" value="Metalloenzyme"/>
    <property type="match status" value="1"/>
</dbReference>
<name>A0A449A5C3_9BACT</name>
<dbReference type="EMBL" id="LR214951">
    <property type="protein sequence ID" value="VEU59429.1"/>
    <property type="molecule type" value="Genomic_DNA"/>
</dbReference>
<comment type="similarity">
    <text evidence="1 4">Belongs to the phosphopentomutase family.</text>
</comment>
<reference evidence="7 8" key="1">
    <citation type="submission" date="2019-01" db="EMBL/GenBank/DDBJ databases">
        <authorList>
            <consortium name="Pathogen Informatics"/>
        </authorList>
    </citation>
    <scope>NUCLEOTIDE SEQUENCE [LARGE SCALE GENOMIC DNA]</scope>
    <source>
        <strain evidence="7 8">NCTC10166</strain>
    </source>
</reference>
<dbReference type="InterPro" id="IPR010045">
    <property type="entry name" value="DeoB"/>
</dbReference>
<feature type="binding site" evidence="4">
    <location>
        <position position="298"/>
    </location>
    <ligand>
        <name>Mn(2+)</name>
        <dbReference type="ChEBI" id="CHEBI:29035"/>
        <label>2</label>
    </ligand>
</feature>
<dbReference type="PIRSF" id="PIRSF001491">
    <property type="entry name" value="Ppentomutase"/>
    <property type="match status" value="1"/>
</dbReference>
<dbReference type="GO" id="GO:0005829">
    <property type="term" value="C:cytosol"/>
    <property type="evidence" value="ECO:0007669"/>
    <property type="project" value="TreeGrafter"/>
</dbReference>
<dbReference type="NCBIfam" id="TIGR01696">
    <property type="entry name" value="deoB"/>
    <property type="match status" value="1"/>
</dbReference>
<comment type="function">
    <text evidence="4">Isomerase that catalyzes the conversion of deoxy-ribose 1-phosphate (dRib-1-P) and ribose 1-phosphate (Rib-1-P) to deoxy-ribose 5-phosphate (dRib-5-P) and ribose 5-phosphate (Rib-5-P), respectively.</text>
</comment>
<dbReference type="AlphaFoldDB" id="A0A449A5C3"/>
<feature type="binding site" evidence="4">
    <location>
        <position position="293"/>
    </location>
    <ligand>
        <name>Mn(2+)</name>
        <dbReference type="ChEBI" id="CHEBI:29035"/>
        <label>2</label>
    </ligand>
</feature>
<dbReference type="RefSeq" id="WP_129719818.1">
    <property type="nucleotide sequence ID" value="NZ_LR214951.1"/>
</dbReference>
<feature type="binding site" evidence="4">
    <location>
        <position position="15"/>
    </location>
    <ligand>
        <name>Mn(2+)</name>
        <dbReference type="ChEBI" id="CHEBI:29035"/>
        <label>1</label>
    </ligand>
</feature>
<dbReference type="GO" id="GO:0043094">
    <property type="term" value="P:metabolic compound salvage"/>
    <property type="evidence" value="ECO:0007669"/>
    <property type="project" value="UniProtKB-UniRule"/>
</dbReference>